<gene>
    <name evidence="2" type="ORF">EJB05_43462</name>
</gene>
<feature type="compositionally biased region" description="Basic and acidic residues" evidence="1">
    <location>
        <begin position="57"/>
        <end position="69"/>
    </location>
</feature>
<dbReference type="EMBL" id="RWGY01000039">
    <property type="protein sequence ID" value="TVU09963.1"/>
    <property type="molecule type" value="Genomic_DNA"/>
</dbReference>
<feature type="region of interest" description="Disordered" evidence="1">
    <location>
        <begin position="1"/>
        <end position="94"/>
    </location>
</feature>
<accession>A0A5J9TEX7</accession>
<sequence length="94" mass="10468">MVARWETEPENDTSTTQTRRRCNQPPGQGFPLARKVSTRESQLSAAGSTPITKSGRGRREITIRIKPTSEECTYQNLSDSSTAPWFQGVSIPNK</sequence>
<keyword evidence="3" id="KW-1185">Reference proteome</keyword>
<proteinExistence type="predicted"/>
<name>A0A5J9TEX7_9POAL</name>
<comment type="caution">
    <text evidence="2">The sequence shown here is derived from an EMBL/GenBank/DDBJ whole genome shotgun (WGS) entry which is preliminary data.</text>
</comment>
<evidence type="ECO:0000313" key="3">
    <source>
        <dbReference type="Proteomes" id="UP000324897"/>
    </source>
</evidence>
<reference evidence="2 3" key="1">
    <citation type="journal article" date="2019" name="Sci. Rep.">
        <title>A high-quality genome of Eragrostis curvula grass provides insights into Poaceae evolution and supports new strategies to enhance forage quality.</title>
        <authorList>
            <person name="Carballo J."/>
            <person name="Santos B.A.C.M."/>
            <person name="Zappacosta D."/>
            <person name="Garbus I."/>
            <person name="Selva J.P."/>
            <person name="Gallo C.A."/>
            <person name="Diaz A."/>
            <person name="Albertini E."/>
            <person name="Caccamo M."/>
            <person name="Echenique V."/>
        </authorList>
    </citation>
    <scope>NUCLEOTIDE SEQUENCE [LARGE SCALE GENOMIC DNA]</scope>
    <source>
        <strain evidence="3">cv. Victoria</strain>
        <tissue evidence="2">Leaf</tissue>
    </source>
</reference>
<dbReference type="Proteomes" id="UP000324897">
    <property type="component" value="Chromosome 3"/>
</dbReference>
<protein>
    <submittedName>
        <fullName evidence="2">Uncharacterized protein</fullName>
    </submittedName>
</protein>
<feature type="compositionally biased region" description="Polar residues" evidence="1">
    <location>
        <begin position="70"/>
        <end position="94"/>
    </location>
</feature>
<dbReference type="AlphaFoldDB" id="A0A5J9TEX7"/>
<evidence type="ECO:0000256" key="1">
    <source>
        <dbReference type="SAM" id="MobiDB-lite"/>
    </source>
</evidence>
<feature type="compositionally biased region" description="Polar residues" evidence="1">
    <location>
        <begin position="39"/>
        <end position="52"/>
    </location>
</feature>
<evidence type="ECO:0000313" key="2">
    <source>
        <dbReference type="EMBL" id="TVU09963.1"/>
    </source>
</evidence>
<feature type="non-terminal residue" evidence="2">
    <location>
        <position position="1"/>
    </location>
</feature>
<dbReference type="Gramene" id="TVU09963">
    <property type="protein sequence ID" value="TVU09963"/>
    <property type="gene ID" value="EJB05_43462"/>
</dbReference>
<organism evidence="2 3">
    <name type="scientific">Eragrostis curvula</name>
    <name type="common">weeping love grass</name>
    <dbReference type="NCBI Taxonomy" id="38414"/>
    <lineage>
        <taxon>Eukaryota</taxon>
        <taxon>Viridiplantae</taxon>
        <taxon>Streptophyta</taxon>
        <taxon>Embryophyta</taxon>
        <taxon>Tracheophyta</taxon>
        <taxon>Spermatophyta</taxon>
        <taxon>Magnoliopsida</taxon>
        <taxon>Liliopsida</taxon>
        <taxon>Poales</taxon>
        <taxon>Poaceae</taxon>
        <taxon>PACMAD clade</taxon>
        <taxon>Chloridoideae</taxon>
        <taxon>Eragrostideae</taxon>
        <taxon>Eragrostidinae</taxon>
        <taxon>Eragrostis</taxon>
    </lineage>
</organism>